<dbReference type="InterPro" id="IPR018022">
    <property type="entry name" value="IPT"/>
</dbReference>
<dbReference type="EMBL" id="CYYP01000001">
    <property type="protein sequence ID" value="CUN38054.1"/>
    <property type="molecule type" value="Genomic_DNA"/>
</dbReference>
<evidence type="ECO:0000256" key="5">
    <source>
        <dbReference type="ARBA" id="ARBA00022694"/>
    </source>
</evidence>
<comment type="similarity">
    <text evidence="3 10 13">Belongs to the IPP transferase family.</text>
</comment>
<dbReference type="PANTHER" id="PTHR11088:SF60">
    <property type="entry name" value="TRNA DIMETHYLALLYLTRANSFERASE"/>
    <property type="match status" value="1"/>
</dbReference>
<evidence type="ECO:0000256" key="10">
    <source>
        <dbReference type="HAMAP-Rule" id="MF_00185"/>
    </source>
</evidence>
<evidence type="ECO:0000256" key="13">
    <source>
        <dbReference type="RuleBase" id="RU003785"/>
    </source>
</evidence>
<evidence type="ECO:0000313" key="16">
    <source>
        <dbReference type="Proteomes" id="UP000095468"/>
    </source>
</evidence>
<dbReference type="SUPFAM" id="SSF52540">
    <property type="entry name" value="P-loop containing nucleoside triphosphate hydrolases"/>
    <property type="match status" value="1"/>
</dbReference>
<sequence length="312" mass="35009">MISPGAGLSAVAIVGPTAVGKSDVADRLAARLSSEVLSCDAMQIYRGMDIGTAKMTPDECTAPLRLVDIVEPGVAYSAALYQADARAHVERLLGSGRLPVFCGGTGLYLKAALDEMDFPSGELEDDRRAGYQELAERIGEEALHKLLAERDPESAAVIHPHNVRRVIRALEMHDDGVSYAQQKSQFSVPCEHYHALWFGLTRNRELLYERINLRVDLMFEQGLVDEVRGLMDQGLEDALTSMQAIGYKEIIDAFNGVMTMDEARELIKMRSRRYAKRQLSWFKRDDRIVWFDMDEYTVDEVVEDILHRIEAA</sequence>
<keyword evidence="6 10" id="KW-0547">Nucleotide-binding</keyword>
<dbReference type="HAMAP" id="MF_00185">
    <property type="entry name" value="IPP_trans"/>
    <property type="match status" value="1"/>
</dbReference>
<dbReference type="EC" id="2.5.1.75" evidence="10"/>
<organism evidence="14 16">
    <name type="scientific">Collinsella aerofaciens</name>
    <dbReference type="NCBI Taxonomy" id="74426"/>
    <lineage>
        <taxon>Bacteria</taxon>
        <taxon>Bacillati</taxon>
        <taxon>Actinomycetota</taxon>
        <taxon>Coriobacteriia</taxon>
        <taxon>Coriobacteriales</taxon>
        <taxon>Coriobacteriaceae</taxon>
        <taxon>Collinsella</taxon>
    </lineage>
</organism>
<dbReference type="Gene3D" id="3.40.50.300">
    <property type="entry name" value="P-loop containing nucleotide triphosphate hydrolases"/>
    <property type="match status" value="1"/>
</dbReference>
<dbReference type="EMBL" id="JAQLEC010000035">
    <property type="protein sequence ID" value="MDB1839594.1"/>
    <property type="molecule type" value="Genomic_DNA"/>
</dbReference>
<keyword evidence="8 10" id="KW-0460">Magnesium</keyword>
<reference evidence="15" key="2">
    <citation type="submission" date="2023-01" db="EMBL/GenBank/DDBJ databases">
        <title>Human gut microbiome strain richness.</title>
        <authorList>
            <person name="Chen-Liaw A."/>
        </authorList>
    </citation>
    <scope>NUCLEOTIDE SEQUENCE</scope>
    <source>
        <strain evidence="15">D54st1_D6_D54t1_190329</strain>
    </source>
</reference>
<evidence type="ECO:0000256" key="2">
    <source>
        <dbReference type="ARBA" id="ARBA00003213"/>
    </source>
</evidence>
<evidence type="ECO:0000256" key="1">
    <source>
        <dbReference type="ARBA" id="ARBA00001946"/>
    </source>
</evidence>
<dbReference type="GO" id="GO:0005524">
    <property type="term" value="F:ATP binding"/>
    <property type="evidence" value="ECO:0007669"/>
    <property type="project" value="UniProtKB-UniRule"/>
</dbReference>
<dbReference type="NCBIfam" id="TIGR00174">
    <property type="entry name" value="miaA"/>
    <property type="match status" value="1"/>
</dbReference>
<comment type="caution">
    <text evidence="10">Lacks conserved residue(s) required for the propagation of feature annotation.</text>
</comment>
<feature type="site" description="Interaction with substrate tRNA" evidence="10">
    <location>
        <position position="105"/>
    </location>
</feature>
<evidence type="ECO:0000256" key="6">
    <source>
        <dbReference type="ARBA" id="ARBA00022741"/>
    </source>
</evidence>
<keyword evidence="7 10" id="KW-0067">ATP-binding</keyword>
<accession>A0A173WFA0</accession>
<dbReference type="AlphaFoldDB" id="A0A173WFA0"/>
<comment type="subunit">
    <text evidence="10">Monomer.</text>
</comment>
<dbReference type="InterPro" id="IPR027417">
    <property type="entry name" value="P-loop_NTPase"/>
</dbReference>
<evidence type="ECO:0000256" key="3">
    <source>
        <dbReference type="ARBA" id="ARBA00005842"/>
    </source>
</evidence>
<feature type="binding site" evidence="10">
    <location>
        <begin position="17"/>
        <end position="22"/>
    </location>
    <ligand>
        <name>substrate</name>
    </ligand>
</feature>
<evidence type="ECO:0000256" key="7">
    <source>
        <dbReference type="ARBA" id="ARBA00022840"/>
    </source>
</evidence>
<dbReference type="GO" id="GO:0006400">
    <property type="term" value="P:tRNA modification"/>
    <property type="evidence" value="ECO:0007669"/>
    <property type="project" value="TreeGrafter"/>
</dbReference>
<protein>
    <recommendedName>
        <fullName evidence="10">tRNA dimethylallyltransferase</fullName>
        <ecNumber evidence="10">2.5.1.75</ecNumber>
    </recommendedName>
    <alternativeName>
        <fullName evidence="10">Dimethylallyl diphosphate:tRNA dimethylallyltransferase</fullName>
        <shortName evidence="10">DMAPP:tRNA dimethylallyltransferase</shortName>
        <shortName evidence="10">DMATase</shortName>
    </alternativeName>
    <alternativeName>
        <fullName evidence="10">Isopentenyl-diphosphate:tRNA isopentenyltransferase</fullName>
        <shortName evidence="10">IPP transferase</shortName>
        <shortName evidence="10">IPPT</shortName>
        <shortName evidence="10">IPTase</shortName>
    </alternativeName>
</protein>
<dbReference type="PANTHER" id="PTHR11088">
    <property type="entry name" value="TRNA DIMETHYLALLYLTRANSFERASE"/>
    <property type="match status" value="1"/>
</dbReference>
<evidence type="ECO:0000256" key="8">
    <source>
        <dbReference type="ARBA" id="ARBA00022842"/>
    </source>
</evidence>
<proteinExistence type="inferred from homology"/>
<dbReference type="Proteomes" id="UP001212741">
    <property type="component" value="Unassembled WGS sequence"/>
</dbReference>
<feature type="binding site" evidence="10">
    <location>
        <begin position="15"/>
        <end position="22"/>
    </location>
    <ligand>
        <name>ATP</name>
        <dbReference type="ChEBI" id="CHEBI:30616"/>
    </ligand>
</feature>
<gene>
    <name evidence="10 14" type="primary">miaA</name>
    <name evidence="14" type="ORF">ERS852381_00110</name>
    <name evidence="15" type="ORF">PMW86_08335</name>
</gene>
<name>A0A173WFA0_9ACTN</name>
<evidence type="ECO:0000256" key="9">
    <source>
        <dbReference type="ARBA" id="ARBA00049563"/>
    </source>
</evidence>
<dbReference type="RefSeq" id="WP_055285165.1">
    <property type="nucleotide sequence ID" value="NZ_CYYP01000001.1"/>
</dbReference>
<dbReference type="Proteomes" id="UP000095468">
    <property type="component" value="Unassembled WGS sequence"/>
</dbReference>
<keyword evidence="4 10" id="KW-0808">Transferase</keyword>
<feature type="site" description="Interaction with substrate tRNA" evidence="10">
    <location>
        <position position="128"/>
    </location>
</feature>
<evidence type="ECO:0000256" key="12">
    <source>
        <dbReference type="RuleBase" id="RU003784"/>
    </source>
</evidence>
<dbReference type="Gene3D" id="1.10.20.140">
    <property type="match status" value="1"/>
</dbReference>
<comment type="function">
    <text evidence="2 10 12">Catalyzes the transfer of a dimethylallyl group onto the adenine at position 37 in tRNAs that read codons beginning with uridine, leading to the formation of N6-(dimethylallyl)adenosine (i(6)A).</text>
</comment>
<dbReference type="Pfam" id="PF01715">
    <property type="entry name" value="IPPT"/>
    <property type="match status" value="1"/>
</dbReference>
<dbReference type="InterPro" id="IPR039657">
    <property type="entry name" value="Dimethylallyltransferase"/>
</dbReference>
<evidence type="ECO:0000256" key="4">
    <source>
        <dbReference type="ARBA" id="ARBA00022679"/>
    </source>
</evidence>
<comment type="cofactor">
    <cofactor evidence="1 10">
        <name>Mg(2+)</name>
        <dbReference type="ChEBI" id="CHEBI:18420"/>
    </cofactor>
</comment>
<evidence type="ECO:0000313" key="15">
    <source>
        <dbReference type="EMBL" id="MDB1839594.1"/>
    </source>
</evidence>
<reference evidence="14 16" key="1">
    <citation type="submission" date="2015-09" db="EMBL/GenBank/DDBJ databases">
        <authorList>
            <consortium name="Pathogen Informatics"/>
        </authorList>
    </citation>
    <scope>NUCLEOTIDE SEQUENCE [LARGE SCALE GENOMIC DNA]</scope>
    <source>
        <strain evidence="14 16">2789STDY5608823</strain>
    </source>
</reference>
<evidence type="ECO:0000256" key="11">
    <source>
        <dbReference type="RuleBase" id="RU003783"/>
    </source>
</evidence>
<comment type="catalytic activity">
    <reaction evidence="9 10 11">
        <text>adenosine(37) in tRNA + dimethylallyl diphosphate = N(6)-dimethylallyladenosine(37) in tRNA + diphosphate</text>
        <dbReference type="Rhea" id="RHEA:26482"/>
        <dbReference type="Rhea" id="RHEA-COMP:10162"/>
        <dbReference type="Rhea" id="RHEA-COMP:10375"/>
        <dbReference type="ChEBI" id="CHEBI:33019"/>
        <dbReference type="ChEBI" id="CHEBI:57623"/>
        <dbReference type="ChEBI" id="CHEBI:74411"/>
        <dbReference type="ChEBI" id="CHEBI:74415"/>
        <dbReference type="EC" id="2.5.1.75"/>
    </reaction>
</comment>
<evidence type="ECO:0000313" key="14">
    <source>
        <dbReference type="EMBL" id="CUN38054.1"/>
    </source>
</evidence>
<keyword evidence="5 10" id="KW-0819">tRNA processing</keyword>
<dbReference type="GO" id="GO:0052381">
    <property type="term" value="F:tRNA dimethylallyltransferase activity"/>
    <property type="evidence" value="ECO:0007669"/>
    <property type="project" value="UniProtKB-UniRule"/>
</dbReference>